<organism evidence="1">
    <name type="scientific">Anguilla anguilla</name>
    <name type="common">European freshwater eel</name>
    <name type="synonym">Muraena anguilla</name>
    <dbReference type="NCBI Taxonomy" id="7936"/>
    <lineage>
        <taxon>Eukaryota</taxon>
        <taxon>Metazoa</taxon>
        <taxon>Chordata</taxon>
        <taxon>Craniata</taxon>
        <taxon>Vertebrata</taxon>
        <taxon>Euteleostomi</taxon>
        <taxon>Actinopterygii</taxon>
        <taxon>Neopterygii</taxon>
        <taxon>Teleostei</taxon>
        <taxon>Anguilliformes</taxon>
        <taxon>Anguillidae</taxon>
        <taxon>Anguilla</taxon>
    </lineage>
</organism>
<dbReference type="AlphaFoldDB" id="A0A0E9WZV1"/>
<reference evidence="1" key="2">
    <citation type="journal article" date="2015" name="Fish Shellfish Immunol.">
        <title>Early steps in the European eel (Anguilla anguilla)-Vibrio vulnificus interaction in the gills: Role of the RtxA13 toxin.</title>
        <authorList>
            <person name="Callol A."/>
            <person name="Pajuelo D."/>
            <person name="Ebbesson L."/>
            <person name="Teles M."/>
            <person name="MacKenzie S."/>
            <person name="Amaro C."/>
        </authorList>
    </citation>
    <scope>NUCLEOTIDE SEQUENCE</scope>
</reference>
<sequence length="70" mass="8275">MFVKQIIVYALHQSAIYYKYIMVYRKDRSCIVFKVGIVIALHSITPTCWKAKALQHEYPRLTQWDCLSPP</sequence>
<accession>A0A0E9WZV1</accession>
<dbReference type="EMBL" id="GBXM01013412">
    <property type="protein sequence ID" value="JAH95165.1"/>
    <property type="molecule type" value="Transcribed_RNA"/>
</dbReference>
<reference evidence="1" key="1">
    <citation type="submission" date="2014-11" db="EMBL/GenBank/DDBJ databases">
        <authorList>
            <person name="Amaro Gonzalez C."/>
        </authorList>
    </citation>
    <scope>NUCLEOTIDE SEQUENCE</scope>
</reference>
<name>A0A0E9WZV1_ANGAN</name>
<protein>
    <submittedName>
        <fullName evidence="1">Uncharacterized protein</fullName>
    </submittedName>
</protein>
<proteinExistence type="predicted"/>
<evidence type="ECO:0000313" key="1">
    <source>
        <dbReference type="EMBL" id="JAH95165.1"/>
    </source>
</evidence>